<dbReference type="PANTHER" id="PTHR43744">
    <property type="entry name" value="ABC TRANSPORTER PERMEASE PROTEIN MG189-RELATED-RELATED"/>
    <property type="match status" value="1"/>
</dbReference>
<evidence type="ECO:0000256" key="8">
    <source>
        <dbReference type="ARBA" id="ARBA00022989"/>
    </source>
</evidence>
<dbReference type="CDD" id="cd06261">
    <property type="entry name" value="TM_PBP2"/>
    <property type="match status" value="1"/>
</dbReference>
<evidence type="ECO:0000256" key="11">
    <source>
        <dbReference type="RuleBase" id="RU363032"/>
    </source>
</evidence>
<dbReference type="GO" id="GO:0055085">
    <property type="term" value="P:transmembrane transport"/>
    <property type="evidence" value="ECO:0007669"/>
    <property type="project" value="InterPro"/>
</dbReference>
<evidence type="ECO:0000313" key="14">
    <source>
        <dbReference type="EMBL" id="MYZ48455.1"/>
    </source>
</evidence>
<feature type="transmembrane region" description="Helical" evidence="11">
    <location>
        <begin position="12"/>
        <end position="33"/>
    </location>
</feature>
<evidence type="ECO:0000259" key="13">
    <source>
        <dbReference type="PROSITE" id="PS50928"/>
    </source>
</evidence>
<dbReference type="EMBL" id="SPKJ01000038">
    <property type="protein sequence ID" value="MYZ48455.1"/>
    <property type="molecule type" value="Genomic_DNA"/>
</dbReference>
<organism evidence="14 15">
    <name type="scientific">Propylenella binzhouense</name>
    <dbReference type="NCBI Taxonomy" id="2555902"/>
    <lineage>
        <taxon>Bacteria</taxon>
        <taxon>Pseudomonadati</taxon>
        <taxon>Pseudomonadota</taxon>
        <taxon>Alphaproteobacteria</taxon>
        <taxon>Hyphomicrobiales</taxon>
        <taxon>Propylenellaceae</taxon>
        <taxon>Propylenella</taxon>
    </lineage>
</organism>
<feature type="transmembrane region" description="Helical" evidence="11">
    <location>
        <begin position="112"/>
        <end position="133"/>
    </location>
</feature>
<comment type="similarity">
    <text evidence="2 11">Belongs to the binding-protein-dependent transport system permease family.</text>
</comment>
<dbReference type="GO" id="GO:0005886">
    <property type="term" value="C:plasma membrane"/>
    <property type="evidence" value="ECO:0007669"/>
    <property type="project" value="UniProtKB-SubCell"/>
</dbReference>
<evidence type="ECO:0000256" key="5">
    <source>
        <dbReference type="ARBA" id="ARBA00022448"/>
    </source>
</evidence>
<evidence type="ECO:0000256" key="3">
    <source>
        <dbReference type="ARBA" id="ARBA00011557"/>
    </source>
</evidence>
<sequence>MHERRRRRLAGAARYAALTLIFVVLILPLYWFVMSSFRPVEDIFRYANDFGIRTLVPTRITLQNHIAVFRSEFTRALFNSLFVCTTTVALSVFVNSMAGFAFAVFEFRFKNVLFVLVLLSFMMPFESIVIPLYSISRALGLVNTYGALILPEAANGLVIFLFRQFFLAIPRDIYEAARVDGASWWQIYLRMTLPLSGPTVAAASLLIFIHQWDAFFWPLIAASSPELVVVQVAVARNMSVDQTNWGVLFSSASIAVAVALVPFLLLQRYYVRVVGLGRT</sequence>
<feature type="transmembrane region" description="Helical" evidence="11">
    <location>
        <begin position="247"/>
        <end position="270"/>
    </location>
</feature>
<evidence type="ECO:0000256" key="1">
    <source>
        <dbReference type="ARBA" id="ARBA00004651"/>
    </source>
</evidence>
<evidence type="ECO:0000256" key="9">
    <source>
        <dbReference type="ARBA" id="ARBA00023136"/>
    </source>
</evidence>
<reference evidence="14" key="1">
    <citation type="submission" date="2019-03" db="EMBL/GenBank/DDBJ databases">
        <title>Afifella sp. nov., isolated from activated sludge.</title>
        <authorList>
            <person name="Li Q."/>
            <person name="Liu Y."/>
        </authorList>
    </citation>
    <scope>NUCLEOTIDE SEQUENCE</scope>
    <source>
        <strain evidence="14">L72</strain>
    </source>
</reference>
<feature type="transmembrane region" description="Helical" evidence="11">
    <location>
        <begin position="187"/>
        <end position="209"/>
    </location>
</feature>
<accession>A0A964WU39</accession>
<dbReference type="Gene3D" id="1.10.3720.10">
    <property type="entry name" value="MetI-like"/>
    <property type="match status" value="1"/>
</dbReference>
<dbReference type="InterPro" id="IPR000515">
    <property type="entry name" value="MetI-like"/>
</dbReference>
<dbReference type="OrthoDB" id="9815445at2"/>
<evidence type="ECO:0000256" key="2">
    <source>
        <dbReference type="ARBA" id="ARBA00009306"/>
    </source>
</evidence>
<evidence type="ECO:0000256" key="7">
    <source>
        <dbReference type="ARBA" id="ARBA00022692"/>
    </source>
</evidence>
<dbReference type="AlphaFoldDB" id="A0A964WU39"/>
<feature type="transmembrane region" description="Helical" evidence="11">
    <location>
        <begin position="145"/>
        <end position="166"/>
    </location>
</feature>
<dbReference type="Pfam" id="PF00528">
    <property type="entry name" value="BPD_transp_1"/>
    <property type="match status" value="1"/>
</dbReference>
<keyword evidence="6 12" id="KW-1003">Cell membrane</keyword>
<proteinExistence type="inferred from homology"/>
<dbReference type="PANTHER" id="PTHR43744:SF8">
    <property type="entry name" value="SN-GLYCEROL-3-PHOSPHATE TRANSPORT SYSTEM PERMEASE PROTEIN UGPE"/>
    <property type="match status" value="1"/>
</dbReference>
<keyword evidence="12" id="KW-0997">Cell inner membrane</keyword>
<comment type="subcellular location">
    <subcellularLocation>
        <location evidence="12">Cell inner membrane</location>
        <topology evidence="12">Multi-pass membrane protein</topology>
    </subcellularLocation>
    <subcellularLocation>
        <location evidence="1 11">Cell membrane</location>
        <topology evidence="1 11">Multi-pass membrane protein</topology>
    </subcellularLocation>
</comment>
<dbReference type="InterPro" id="IPR035906">
    <property type="entry name" value="MetI-like_sf"/>
</dbReference>
<keyword evidence="8 11" id="KW-1133">Transmembrane helix</keyword>
<evidence type="ECO:0000256" key="10">
    <source>
        <dbReference type="ARBA" id="ARBA00037054"/>
    </source>
</evidence>
<keyword evidence="7 11" id="KW-0812">Transmembrane</keyword>
<dbReference type="SUPFAM" id="SSF161098">
    <property type="entry name" value="MetI-like"/>
    <property type="match status" value="1"/>
</dbReference>
<keyword evidence="5 11" id="KW-0813">Transport</keyword>
<dbReference type="PROSITE" id="PS50928">
    <property type="entry name" value="ABC_TM1"/>
    <property type="match status" value="1"/>
</dbReference>
<evidence type="ECO:0000313" key="15">
    <source>
        <dbReference type="Proteomes" id="UP000773614"/>
    </source>
</evidence>
<evidence type="ECO:0000256" key="4">
    <source>
        <dbReference type="ARBA" id="ARBA00020515"/>
    </source>
</evidence>
<evidence type="ECO:0000256" key="12">
    <source>
        <dbReference type="RuleBase" id="RU363056"/>
    </source>
</evidence>
<comment type="subunit">
    <text evidence="3 12">The complex is composed of two ATP-binding proteins (UgpC), two transmembrane proteins (UgpA and UgpE) and a solute-binding protein (UgpB).</text>
</comment>
<keyword evidence="15" id="KW-1185">Reference proteome</keyword>
<keyword evidence="9 11" id="KW-0472">Membrane</keyword>
<feature type="domain" description="ABC transmembrane type-1" evidence="13">
    <location>
        <begin position="77"/>
        <end position="266"/>
    </location>
</feature>
<gene>
    <name evidence="12" type="primary">ugpE</name>
    <name evidence="14" type="ORF">E4O86_12120</name>
</gene>
<feature type="transmembrane region" description="Helical" evidence="11">
    <location>
        <begin position="80"/>
        <end position="105"/>
    </location>
</feature>
<name>A0A964WU39_9HYPH</name>
<comment type="function">
    <text evidence="10 12">Part of the ABC transporter complex UgpBAEC involved in sn-glycerol-3-phosphate (G3P) import. Probably responsible for the translocation of the substrate across the membrane.</text>
</comment>
<evidence type="ECO:0000256" key="6">
    <source>
        <dbReference type="ARBA" id="ARBA00022475"/>
    </source>
</evidence>
<protein>
    <recommendedName>
        <fullName evidence="4 12">sn-glycerol-3-phosphate transport system permease protein UgpE</fullName>
    </recommendedName>
</protein>
<comment type="caution">
    <text evidence="14">The sequence shown here is derived from an EMBL/GenBank/DDBJ whole genome shotgun (WGS) entry which is preliminary data.</text>
</comment>
<dbReference type="RefSeq" id="WP_161140804.1">
    <property type="nucleotide sequence ID" value="NZ_SPKJ01000038.1"/>
</dbReference>
<dbReference type="Proteomes" id="UP000773614">
    <property type="component" value="Unassembled WGS sequence"/>
</dbReference>